<dbReference type="EMBL" id="CAJNYU010002561">
    <property type="protein sequence ID" value="CAF3564115.1"/>
    <property type="molecule type" value="Genomic_DNA"/>
</dbReference>
<organism evidence="6 8">
    <name type="scientific">Rotaria socialis</name>
    <dbReference type="NCBI Taxonomy" id="392032"/>
    <lineage>
        <taxon>Eukaryota</taxon>
        <taxon>Metazoa</taxon>
        <taxon>Spiralia</taxon>
        <taxon>Gnathifera</taxon>
        <taxon>Rotifera</taxon>
        <taxon>Eurotatoria</taxon>
        <taxon>Bdelloidea</taxon>
        <taxon>Philodinida</taxon>
        <taxon>Philodinidae</taxon>
        <taxon>Rotaria</taxon>
    </lineage>
</organism>
<gene>
    <name evidence="6" type="ORF">FME351_LOCUS20112</name>
    <name evidence="7" type="ORF">TSG867_LOCUS14503</name>
</gene>
<dbReference type="Proteomes" id="UP000663869">
    <property type="component" value="Unassembled WGS sequence"/>
</dbReference>
<evidence type="ECO:0000313" key="8">
    <source>
        <dbReference type="Proteomes" id="UP000663869"/>
    </source>
</evidence>
<feature type="compositionally biased region" description="Polar residues" evidence="3">
    <location>
        <begin position="29"/>
        <end position="39"/>
    </location>
</feature>
<dbReference type="EMBL" id="CAJOBQ010000811">
    <property type="protein sequence ID" value="CAF4420756.1"/>
    <property type="molecule type" value="Genomic_DNA"/>
</dbReference>
<name>A0A818L738_9BILA</name>
<dbReference type="AlphaFoldDB" id="A0A818L738"/>
<comment type="caution">
    <text evidence="2">Lacks conserved residue(s) required for the propagation of feature annotation.</text>
</comment>
<sequence>MTMQTKLCFLLVALLLIVIQSKCADTNDVKASSASGNKNKATEPANDGNQGQLKKSSKGNSREPSRTRNTDDDEGEIIFEAYGPEQYMPPIPVPPMSPSSHGNNPFLNKDPSCFSLVDVQYPLFADMCGALPQIRYSLPNSFGHSERWQIAQVLNTILGSPTATSNNPICNRSLRLLICPLLFPPCPTRHEPKPIIPCQPFCRAVKSQCVAPSLDLLPCDFLPATSELCPVNPSPYNPYLTPYGQQSAGAGAQPTNHAASAAYTAQQSAMAQQLAMAQQSAMALAQSAYPGQNAYGFGMPSPQSQQFLVPSTLPQYPGSSPRAGFGVQYPYNQPMYTSSQAVDTQTPVLIDFPRLYYQQNSARQG</sequence>
<evidence type="ECO:0000259" key="5">
    <source>
        <dbReference type="PROSITE" id="PS50038"/>
    </source>
</evidence>
<keyword evidence="1" id="KW-1015">Disulfide bond</keyword>
<comment type="caution">
    <text evidence="6">The sequence shown here is derived from an EMBL/GenBank/DDBJ whole genome shotgun (WGS) entry which is preliminary data.</text>
</comment>
<proteinExistence type="predicted"/>
<reference evidence="6" key="1">
    <citation type="submission" date="2021-02" db="EMBL/GenBank/DDBJ databases">
        <authorList>
            <person name="Nowell W R."/>
        </authorList>
    </citation>
    <scope>NUCLEOTIDE SEQUENCE</scope>
</reference>
<feature type="signal peptide" evidence="4">
    <location>
        <begin position="1"/>
        <end position="23"/>
    </location>
</feature>
<evidence type="ECO:0000256" key="2">
    <source>
        <dbReference type="PROSITE-ProRule" id="PRU00090"/>
    </source>
</evidence>
<evidence type="ECO:0000256" key="4">
    <source>
        <dbReference type="SAM" id="SignalP"/>
    </source>
</evidence>
<evidence type="ECO:0000256" key="3">
    <source>
        <dbReference type="SAM" id="MobiDB-lite"/>
    </source>
</evidence>
<dbReference type="InterPro" id="IPR020067">
    <property type="entry name" value="Frizzled_dom"/>
</dbReference>
<dbReference type="Proteomes" id="UP000663862">
    <property type="component" value="Unassembled WGS sequence"/>
</dbReference>
<keyword evidence="4" id="KW-0732">Signal</keyword>
<dbReference type="Gene3D" id="1.10.2000.10">
    <property type="entry name" value="Frizzled cysteine-rich domain"/>
    <property type="match status" value="1"/>
</dbReference>
<dbReference type="PROSITE" id="PS50038">
    <property type="entry name" value="FZ"/>
    <property type="match status" value="1"/>
</dbReference>
<feature type="domain" description="FZ" evidence="5">
    <location>
        <begin position="108"/>
        <end position="229"/>
    </location>
</feature>
<protein>
    <recommendedName>
        <fullName evidence="5">FZ domain-containing protein</fullName>
    </recommendedName>
</protein>
<accession>A0A818L738</accession>
<evidence type="ECO:0000256" key="1">
    <source>
        <dbReference type="ARBA" id="ARBA00023157"/>
    </source>
</evidence>
<dbReference type="InterPro" id="IPR036790">
    <property type="entry name" value="Frizzled_dom_sf"/>
</dbReference>
<dbReference type="Pfam" id="PF01392">
    <property type="entry name" value="Fz"/>
    <property type="match status" value="1"/>
</dbReference>
<evidence type="ECO:0000313" key="7">
    <source>
        <dbReference type="EMBL" id="CAF4420756.1"/>
    </source>
</evidence>
<feature type="chain" id="PRO_5035615463" description="FZ domain-containing protein" evidence="4">
    <location>
        <begin position="24"/>
        <end position="365"/>
    </location>
</feature>
<feature type="compositionally biased region" description="Basic and acidic residues" evidence="3">
    <location>
        <begin position="60"/>
        <end position="70"/>
    </location>
</feature>
<dbReference type="SUPFAM" id="SSF63501">
    <property type="entry name" value="Frizzled cysteine-rich domain"/>
    <property type="match status" value="1"/>
</dbReference>
<dbReference type="CDD" id="cd07066">
    <property type="entry name" value="CRD_FZ"/>
    <property type="match status" value="1"/>
</dbReference>
<feature type="region of interest" description="Disordered" evidence="3">
    <location>
        <begin position="29"/>
        <end position="75"/>
    </location>
</feature>
<evidence type="ECO:0000313" key="6">
    <source>
        <dbReference type="EMBL" id="CAF3564115.1"/>
    </source>
</evidence>